<dbReference type="RefSeq" id="WP_043749079.1">
    <property type="nucleotide sequence ID" value="NZ_AQQX01000004.1"/>
</dbReference>
<keyword evidence="1" id="KW-0472">Membrane</keyword>
<keyword evidence="1" id="KW-0812">Transmembrane</keyword>
<organism evidence="2 3">
    <name type="scientific">Pseudooceanicola atlanticus</name>
    <dbReference type="NCBI Taxonomy" id="1461694"/>
    <lineage>
        <taxon>Bacteria</taxon>
        <taxon>Pseudomonadati</taxon>
        <taxon>Pseudomonadota</taxon>
        <taxon>Alphaproteobacteria</taxon>
        <taxon>Rhodobacterales</taxon>
        <taxon>Paracoccaceae</taxon>
        <taxon>Pseudooceanicola</taxon>
    </lineage>
</organism>
<keyword evidence="1" id="KW-1133">Transmembrane helix</keyword>
<name>A0A0A0EGU4_9RHOB</name>
<protein>
    <recommendedName>
        <fullName evidence="4">Pilus assembly protein TadE</fullName>
    </recommendedName>
</protein>
<feature type="transmembrane region" description="Helical" evidence="1">
    <location>
        <begin position="36"/>
        <end position="56"/>
    </location>
</feature>
<proteinExistence type="predicted"/>
<evidence type="ECO:0000313" key="2">
    <source>
        <dbReference type="EMBL" id="KGM48377.1"/>
    </source>
</evidence>
<sequence>MANFHPSPLRLARARLREGFRAFAEETRGTVAVESIILLPLVVWMYLAMFTFFDMLRMRSMTQKATFTVADAYSRETSKINDTFVSSSFSLFQQMVRDNSAGLRVSVLRYDPDTDRYLVSWSQKRGTSGGAALNEAAANAMKDQLPNIAAGDEFLLVETWNNYQIPFKIGMDDFEMKSLIFMNPRFTSQLKWDDGTA</sequence>
<dbReference type="Proteomes" id="UP000030004">
    <property type="component" value="Unassembled WGS sequence"/>
</dbReference>
<accession>A0A0A0EGU4</accession>
<gene>
    <name evidence="2" type="ORF">ATO9_12070</name>
</gene>
<evidence type="ECO:0008006" key="4">
    <source>
        <dbReference type="Google" id="ProtNLM"/>
    </source>
</evidence>
<comment type="caution">
    <text evidence="2">The sequence shown here is derived from an EMBL/GenBank/DDBJ whole genome shotgun (WGS) entry which is preliminary data.</text>
</comment>
<dbReference type="eggNOG" id="COG4961">
    <property type="taxonomic scope" value="Bacteria"/>
</dbReference>
<evidence type="ECO:0000256" key="1">
    <source>
        <dbReference type="SAM" id="Phobius"/>
    </source>
</evidence>
<dbReference type="EMBL" id="AQQX01000004">
    <property type="protein sequence ID" value="KGM48377.1"/>
    <property type="molecule type" value="Genomic_DNA"/>
</dbReference>
<dbReference type="AlphaFoldDB" id="A0A0A0EGU4"/>
<reference evidence="2 3" key="1">
    <citation type="journal article" date="2015" name="Antonie Van Leeuwenhoek">
        <title>Pseudooceanicola atlanticus gen. nov. sp. nov., isolated from surface seawater of the Atlantic Ocean and reclassification of Oceanicola batsensis, Oceanicola marinus, Oceanicola nitratireducens, Oceanicola nanhaiensis, Oceanicola antarcticus and Oceanicola flagellatus, as Pseudooceanicola batsensis comb. nov., Pseudooceanicola marinus comb. nov., Pseudooceanicola nitratireducens comb. nov., Pseudooceanicola nanhaiensis comb. nov., Pseudooceanicola antarcticus comb. nov., and Pseudooceanicola flagellatus comb. nov.</title>
        <authorList>
            <person name="Lai Q."/>
            <person name="Li G."/>
            <person name="Liu X."/>
            <person name="Du Y."/>
            <person name="Sun F."/>
            <person name="Shao Z."/>
        </authorList>
    </citation>
    <scope>NUCLEOTIDE SEQUENCE [LARGE SCALE GENOMIC DNA]</scope>
    <source>
        <strain evidence="2 3">22II-s11g</strain>
    </source>
</reference>
<evidence type="ECO:0000313" key="3">
    <source>
        <dbReference type="Proteomes" id="UP000030004"/>
    </source>
</evidence>
<dbReference type="OrthoDB" id="7876207at2"/>
<dbReference type="STRING" id="1461694.ATO9_12070"/>
<keyword evidence="3" id="KW-1185">Reference proteome</keyword>